<evidence type="ECO:0000313" key="1">
    <source>
        <dbReference type="EMBL" id="PON51236.1"/>
    </source>
</evidence>
<gene>
    <name evidence="1" type="ORF">PanWU01x14_217970</name>
</gene>
<organism evidence="1 2">
    <name type="scientific">Parasponia andersonii</name>
    <name type="common">Sponia andersonii</name>
    <dbReference type="NCBI Taxonomy" id="3476"/>
    <lineage>
        <taxon>Eukaryota</taxon>
        <taxon>Viridiplantae</taxon>
        <taxon>Streptophyta</taxon>
        <taxon>Embryophyta</taxon>
        <taxon>Tracheophyta</taxon>
        <taxon>Spermatophyta</taxon>
        <taxon>Magnoliopsida</taxon>
        <taxon>eudicotyledons</taxon>
        <taxon>Gunneridae</taxon>
        <taxon>Pentapetalae</taxon>
        <taxon>rosids</taxon>
        <taxon>fabids</taxon>
        <taxon>Rosales</taxon>
        <taxon>Cannabaceae</taxon>
        <taxon>Parasponia</taxon>
    </lineage>
</organism>
<protein>
    <submittedName>
        <fullName evidence="1">Uncharacterized protein</fullName>
    </submittedName>
</protein>
<accession>A0A2P5BR23</accession>
<keyword evidence="2" id="KW-1185">Reference proteome</keyword>
<proteinExistence type="predicted"/>
<name>A0A2P5BR23_PARAD</name>
<sequence length="101" mass="10868">MATVTNGVILMKSEELAIDSGLGYDFKLLCLREVIEMEVVLGTKYLTFGVLGLKYWKLQATKAVVARSSAVGCWTGGGRAASSDARVVGVEQLLDFAHDRA</sequence>
<dbReference type="EMBL" id="JXTB01000236">
    <property type="protein sequence ID" value="PON51236.1"/>
    <property type="molecule type" value="Genomic_DNA"/>
</dbReference>
<comment type="caution">
    <text evidence="1">The sequence shown here is derived from an EMBL/GenBank/DDBJ whole genome shotgun (WGS) entry which is preliminary data.</text>
</comment>
<evidence type="ECO:0000313" key="2">
    <source>
        <dbReference type="Proteomes" id="UP000237105"/>
    </source>
</evidence>
<dbReference type="Proteomes" id="UP000237105">
    <property type="component" value="Unassembled WGS sequence"/>
</dbReference>
<dbReference type="AlphaFoldDB" id="A0A2P5BR23"/>
<reference evidence="2" key="1">
    <citation type="submission" date="2016-06" db="EMBL/GenBank/DDBJ databases">
        <title>Parallel loss of symbiosis genes in relatives of nitrogen-fixing non-legume Parasponia.</title>
        <authorList>
            <person name="Van Velzen R."/>
            <person name="Holmer R."/>
            <person name="Bu F."/>
            <person name="Rutten L."/>
            <person name="Van Zeijl A."/>
            <person name="Liu W."/>
            <person name="Santuari L."/>
            <person name="Cao Q."/>
            <person name="Sharma T."/>
            <person name="Shen D."/>
            <person name="Roswanjaya Y."/>
            <person name="Wardhani T."/>
            <person name="Kalhor M.S."/>
            <person name="Jansen J."/>
            <person name="Van den Hoogen J."/>
            <person name="Gungor B."/>
            <person name="Hartog M."/>
            <person name="Hontelez J."/>
            <person name="Verver J."/>
            <person name="Yang W.-C."/>
            <person name="Schijlen E."/>
            <person name="Repin R."/>
            <person name="Schilthuizen M."/>
            <person name="Schranz E."/>
            <person name="Heidstra R."/>
            <person name="Miyata K."/>
            <person name="Fedorova E."/>
            <person name="Kohlen W."/>
            <person name="Bisseling T."/>
            <person name="Smit S."/>
            <person name="Geurts R."/>
        </authorList>
    </citation>
    <scope>NUCLEOTIDE SEQUENCE [LARGE SCALE GENOMIC DNA]</scope>
    <source>
        <strain evidence="2">cv. WU1-14</strain>
    </source>
</reference>